<dbReference type="GO" id="GO:0005344">
    <property type="term" value="F:oxygen carrier activity"/>
    <property type="evidence" value="ECO:0007669"/>
    <property type="project" value="UniProtKB-KW"/>
</dbReference>
<gene>
    <name evidence="3" type="ORF">ONB1V03_LOCUS15418</name>
</gene>
<dbReference type="AlphaFoldDB" id="A0A7R9MEN3"/>
<dbReference type="OrthoDB" id="436496at2759"/>
<dbReference type="EMBL" id="OC930681">
    <property type="protein sequence ID" value="CAD7658798.1"/>
    <property type="molecule type" value="Genomic_DNA"/>
</dbReference>
<protein>
    <recommendedName>
        <fullName evidence="2">Globin domain-containing protein</fullName>
    </recommendedName>
</protein>
<evidence type="ECO:0000259" key="2">
    <source>
        <dbReference type="PROSITE" id="PS01033"/>
    </source>
</evidence>
<keyword evidence="1" id="KW-0561">Oxygen transport</keyword>
<dbReference type="InterPro" id="IPR044399">
    <property type="entry name" value="Mb-like_M"/>
</dbReference>
<keyword evidence="1" id="KW-0479">Metal-binding</keyword>
<proteinExistence type="inferred from homology"/>
<accession>A0A7R9MEN3</accession>
<sequence length="85" mass="9539">MYNLSMLVDNIDDTDVLVEMLAKMGDNHNRHKTTLQMFVNLKTSLFGLLVDKLGPTVMTADAVTAWDKTYSVILSVVKPILEKPE</sequence>
<dbReference type="Gene3D" id="1.10.490.10">
    <property type="entry name" value="Globins"/>
    <property type="match status" value="1"/>
</dbReference>
<reference evidence="3" key="1">
    <citation type="submission" date="2020-11" db="EMBL/GenBank/DDBJ databases">
        <authorList>
            <person name="Tran Van P."/>
        </authorList>
    </citation>
    <scope>NUCLEOTIDE SEQUENCE</scope>
</reference>
<keyword evidence="4" id="KW-1185">Reference proteome</keyword>
<dbReference type="CDD" id="cd01040">
    <property type="entry name" value="Mb-like"/>
    <property type="match status" value="1"/>
</dbReference>
<evidence type="ECO:0000313" key="4">
    <source>
        <dbReference type="Proteomes" id="UP000728032"/>
    </source>
</evidence>
<comment type="similarity">
    <text evidence="1">Belongs to the globin family.</text>
</comment>
<feature type="domain" description="Globin" evidence="2">
    <location>
        <begin position="1"/>
        <end position="82"/>
    </location>
</feature>
<dbReference type="GO" id="GO:0019825">
    <property type="term" value="F:oxygen binding"/>
    <property type="evidence" value="ECO:0007669"/>
    <property type="project" value="InterPro"/>
</dbReference>
<dbReference type="Pfam" id="PF00042">
    <property type="entry name" value="Globin"/>
    <property type="match status" value="1"/>
</dbReference>
<dbReference type="Proteomes" id="UP000728032">
    <property type="component" value="Unassembled WGS sequence"/>
</dbReference>
<dbReference type="PROSITE" id="PS01033">
    <property type="entry name" value="GLOBIN"/>
    <property type="match status" value="1"/>
</dbReference>
<dbReference type="InterPro" id="IPR009050">
    <property type="entry name" value="Globin-like_sf"/>
</dbReference>
<organism evidence="3">
    <name type="scientific">Oppiella nova</name>
    <dbReference type="NCBI Taxonomy" id="334625"/>
    <lineage>
        <taxon>Eukaryota</taxon>
        <taxon>Metazoa</taxon>
        <taxon>Ecdysozoa</taxon>
        <taxon>Arthropoda</taxon>
        <taxon>Chelicerata</taxon>
        <taxon>Arachnida</taxon>
        <taxon>Acari</taxon>
        <taxon>Acariformes</taxon>
        <taxon>Sarcoptiformes</taxon>
        <taxon>Oribatida</taxon>
        <taxon>Brachypylina</taxon>
        <taxon>Oppioidea</taxon>
        <taxon>Oppiidae</taxon>
        <taxon>Oppiella</taxon>
    </lineage>
</organism>
<name>A0A7R9MEN3_9ACAR</name>
<keyword evidence="1" id="KW-0349">Heme</keyword>
<dbReference type="GO" id="GO:0020037">
    <property type="term" value="F:heme binding"/>
    <property type="evidence" value="ECO:0007669"/>
    <property type="project" value="InterPro"/>
</dbReference>
<dbReference type="EMBL" id="CAJPVJ010015856">
    <property type="protein sequence ID" value="CAG2175984.1"/>
    <property type="molecule type" value="Genomic_DNA"/>
</dbReference>
<dbReference type="InterPro" id="IPR000971">
    <property type="entry name" value="Globin"/>
</dbReference>
<dbReference type="SUPFAM" id="SSF46458">
    <property type="entry name" value="Globin-like"/>
    <property type="match status" value="1"/>
</dbReference>
<keyword evidence="1" id="KW-0408">Iron</keyword>
<keyword evidence="1" id="KW-0813">Transport</keyword>
<dbReference type="InterPro" id="IPR012292">
    <property type="entry name" value="Globin/Proto"/>
</dbReference>
<evidence type="ECO:0000313" key="3">
    <source>
        <dbReference type="EMBL" id="CAD7658798.1"/>
    </source>
</evidence>
<evidence type="ECO:0000256" key="1">
    <source>
        <dbReference type="RuleBase" id="RU000356"/>
    </source>
</evidence>